<evidence type="ECO:0000313" key="3">
    <source>
        <dbReference type="Proteomes" id="UP000608450"/>
    </source>
</evidence>
<accession>A0ABS0KPH7</accession>
<dbReference type="Proteomes" id="UP000608450">
    <property type="component" value="Unassembled WGS sequence"/>
</dbReference>
<name>A0ABS0KPH7_PSENT</name>
<proteinExistence type="predicted"/>
<sequence>MKVYHLLIPFVVISLIWPKAGAWIVVVSLLAVLALAAFGVLMKPLFPAPAEKAKKED</sequence>
<keyword evidence="1" id="KW-1133">Transmembrane helix</keyword>
<organism evidence="2 3">
    <name type="scientific">Pseudomonas nitroreducens</name>
    <dbReference type="NCBI Taxonomy" id="46680"/>
    <lineage>
        <taxon>Bacteria</taxon>
        <taxon>Pseudomonadati</taxon>
        <taxon>Pseudomonadota</taxon>
        <taxon>Gammaproteobacteria</taxon>
        <taxon>Pseudomonadales</taxon>
        <taxon>Pseudomonadaceae</taxon>
        <taxon>Pseudomonas</taxon>
    </lineage>
</organism>
<keyword evidence="1" id="KW-0472">Membrane</keyword>
<evidence type="ECO:0000256" key="1">
    <source>
        <dbReference type="SAM" id="Phobius"/>
    </source>
</evidence>
<gene>
    <name evidence="2" type="ORF">I5I61_21265</name>
</gene>
<protein>
    <submittedName>
        <fullName evidence="2">Uncharacterized protein</fullName>
    </submittedName>
</protein>
<keyword evidence="1" id="KW-0812">Transmembrane</keyword>
<feature type="transmembrane region" description="Helical" evidence="1">
    <location>
        <begin position="20"/>
        <end position="42"/>
    </location>
</feature>
<dbReference type="EMBL" id="JADTFC010000061">
    <property type="protein sequence ID" value="MBG6289992.1"/>
    <property type="molecule type" value="Genomic_DNA"/>
</dbReference>
<keyword evidence="3" id="KW-1185">Reference proteome</keyword>
<reference evidence="2 3" key="1">
    <citation type="submission" date="2020-11" db="EMBL/GenBank/DDBJ databases">
        <title>Enhanced detection system for hospital associated transmission using whole genome sequencing surveillance.</title>
        <authorList>
            <person name="Harrison L.H."/>
            <person name="Van Tyne D."/>
            <person name="Marsh J.W."/>
            <person name="Griffith M.P."/>
            <person name="Snyder D.J."/>
            <person name="Cooper V.S."/>
            <person name="Mustapha M."/>
        </authorList>
    </citation>
    <scope>NUCLEOTIDE SEQUENCE [LARGE SCALE GENOMIC DNA]</scope>
    <source>
        <strain evidence="2 3">PSA00705</strain>
    </source>
</reference>
<comment type="caution">
    <text evidence="2">The sequence shown here is derived from an EMBL/GenBank/DDBJ whole genome shotgun (WGS) entry which is preliminary data.</text>
</comment>
<dbReference type="RefSeq" id="WP_196913257.1">
    <property type="nucleotide sequence ID" value="NZ_CAMIIC010000074.1"/>
</dbReference>
<evidence type="ECO:0000313" key="2">
    <source>
        <dbReference type="EMBL" id="MBG6289992.1"/>
    </source>
</evidence>